<dbReference type="Proteomes" id="UP000316270">
    <property type="component" value="Chromosome 17"/>
</dbReference>
<gene>
    <name evidence="2" type="ORF">FKW77_002939</name>
</gene>
<evidence type="ECO:0000313" key="3">
    <source>
        <dbReference type="Proteomes" id="UP000316270"/>
    </source>
</evidence>
<feature type="compositionally biased region" description="Low complexity" evidence="1">
    <location>
        <begin position="1"/>
        <end position="14"/>
    </location>
</feature>
<reference evidence="2 3" key="1">
    <citation type="submission" date="2019-07" db="EMBL/GenBank/DDBJ databases">
        <title>Finished genome of Venturia effusa.</title>
        <authorList>
            <person name="Young C.A."/>
            <person name="Cox M.P."/>
            <person name="Ganley A.R.D."/>
            <person name="David W.J."/>
        </authorList>
    </citation>
    <scope>NUCLEOTIDE SEQUENCE [LARGE SCALE GENOMIC DNA]</scope>
    <source>
        <strain evidence="3">albino</strain>
    </source>
</reference>
<dbReference type="AlphaFoldDB" id="A0A517LNK1"/>
<feature type="compositionally biased region" description="Polar residues" evidence="1">
    <location>
        <begin position="207"/>
        <end position="219"/>
    </location>
</feature>
<protein>
    <recommendedName>
        <fullName evidence="4">PLAC8-domain-containing protein</fullName>
    </recommendedName>
</protein>
<feature type="compositionally biased region" description="Basic and acidic residues" evidence="1">
    <location>
        <begin position="192"/>
        <end position="204"/>
    </location>
</feature>
<feature type="region of interest" description="Disordered" evidence="1">
    <location>
        <begin position="146"/>
        <end position="253"/>
    </location>
</feature>
<organism evidence="2 3">
    <name type="scientific">Venturia effusa</name>
    <dbReference type="NCBI Taxonomy" id="50376"/>
    <lineage>
        <taxon>Eukaryota</taxon>
        <taxon>Fungi</taxon>
        <taxon>Dikarya</taxon>
        <taxon>Ascomycota</taxon>
        <taxon>Pezizomycotina</taxon>
        <taxon>Dothideomycetes</taxon>
        <taxon>Pleosporomycetidae</taxon>
        <taxon>Venturiales</taxon>
        <taxon>Venturiaceae</taxon>
        <taxon>Venturia</taxon>
    </lineage>
</organism>
<name>A0A517LNK1_9PEZI</name>
<keyword evidence="3" id="KW-1185">Reference proteome</keyword>
<proteinExistence type="predicted"/>
<evidence type="ECO:0008006" key="4">
    <source>
        <dbReference type="Google" id="ProtNLM"/>
    </source>
</evidence>
<dbReference type="EMBL" id="CP042201">
    <property type="protein sequence ID" value="QDS77223.1"/>
    <property type="molecule type" value="Genomic_DNA"/>
</dbReference>
<feature type="compositionally biased region" description="Polar residues" evidence="1">
    <location>
        <begin position="21"/>
        <end position="33"/>
    </location>
</feature>
<accession>A0A517LNK1</accession>
<dbReference type="OrthoDB" id="1045822at2759"/>
<feature type="region of interest" description="Disordered" evidence="1">
    <location>
        <begin position="1"/>
        <end position="41"/>
    </location>
</feature>
<feature type="compositionally biased region" description="Low complexity" evidence="1">
    <location>
        <begin position="146"/>
        <end position="187"/>
    </location>
</feature>
<feature type="region of interest" description="Disordered" evidence="1">
    <location>
        <begin position="106"/>
        <end position="128"/>
    </location>
</feature>
<feature type="compositionally biased region" description="Basic and acidic residues" evidence="1">
    <location>
        <begin position="106"/>
        <end position="116"/>
    </location>
</feature>
<evidence type="ECO:0000256" key="1">
    <source>
        <dbReference type="SAM" id="MobiDB-lite"/>
    </source>
</evidence>
<dbReference type="STRING" id="50376.A0A517LNK1"/>
<sequence length="358" mass="39340">MASSNPRNPSSQSPDYALLSQRRSPLSINTSNAGALPNARGNRFSFAETPVEMNQHANRFAPGFQTSIQESPASASLQSQRFEPYAYGIGIAPEESQLHHSHKMDHFYDTGNEKSQPRSPYAETHPEPTEIHPAFFAPIDHSAMSPQFLQQQQQQQQLPSSHPQPHNLANKQPQSQPQQEQFRAQRASTLKSESDEIKEQDIRAPLRSSTVPTSNSPHVHQQPIFSPGSLAGPNGANPDLHRPGQVAHPNMTFSANTGDKAEWNHSMCECSGDVGTCATGFLPLTLRTRIRHVYKLEGNMGSDIVHSCCCCCCTAIQNEREVAEREDLMRVNAGPAQIQTQYKSGVGQGMVYAPHGVS</sequence>
<evidence type="ECO:0000313" key="2">
    <source>
        <dbReference type="EMBL" id="QDS77223.1"/>
    </source>
</evidence>